<feature type="region of interest" description="Disordered" evidence="1">
    <location>
        <begin position="713"/>
        <end position="736"/>
    </location>
</feature>
<dbReference type="RefSeq" id="WP_190946805.1">
    <property type="nucleotide sequence ID" value="NZ_JACJSI010000375.1"/>
</dbReference>
<feature type="compositionally biased region" description="Low complexity" evidence="1">
    <location>
        <begin position="758"/>
        <end position="768"/>
    </location>
</feature>
<dbReference type="InterPro" id="IPR012334">
    <property type="entry name" value="Pectin_lyas_fold"/>
</dbReference>
<evidence type="ECO:0000313" key="4">
    <source>
        <dbReference type="Proteomes" id="UP000623440"/>
    </source>
</evidence>
<evidence type="ECO:0000256" key="1">
    <source>
        <dbReference type="SAM" id="MobiDB-lite"/>
    </source>
</evidence>
<feature type="domain" description="Filamentous haemagglutinin FhaB/tRNA nuclease CdiA-like TPS" evidence="2">
    <location>
        <begin position="69"/>
        <end position="180"/>
    </location>
</feature>
<name>A0ABR8E2V3_9NOSO</name>
<protein>
    <submittedName>
        <fullName evidence="3">Filamentous hemagglutinin N-terminal domain-containing protein</fullName>
    </submittedName>
</protein>
<dbReference type="InterPro" id="IPR008638">
    <property type="entry name" value="FhaB/CdiA-like_TPS"/>
</dbReference>
<feature type="compositionally biased region" description="Low complexity" evidence="1">
    <location>
        <begin position="722"/>
        <end position="736"/>
    </location>
</feature>
<sequence length="778" mass="80727">MNQTSLDKIDVLLHQQASTAQQYPYMARNWVGATLEIAQNWWSWGFSLAMGSLLIASSPEYVFAQITPDGTLPNNSVVTPDGNTLNITGGTQAGSNLFHSFSEFSVSPGGTASFNNALDIQNIISRVTGGSRSNIDGIIRANGTANLFLINPNGIIFGQGARLDVKGSFVGATANAIGFGNQGFFNATNPNTPELLTVNPSALLFNQIKTASIQNNSVGLRVPNGNSLLLVGGDINMDGGGLFAFGGRVELGGLSGAGTVGLSGDGSNLSLSFPDSVERSDVTLSNAARVRVNASDSGSIAVNARNLEMTGDSELFAGIESGLGSDNSKAGNIEVNATGQINLDGSYINNQVLEEANGQGGDINISTRTLRVEGGAQVGTSTTGYGKGGNLSVDAQNIQLIGGSVNDRVRSGLFAFAQRNSTGDAGDLTIKTNSLLVQDGAQVNTSTFGYGKGGNLSVDAQNIQLIGESGNGRRSGLFASAQPNSTGNAGDLTIKTTSLLVQDGAGLAVNSLGTGTAGNMTLTARSIRLNNNAFLTADTRSNKVVPNRQQATININSENLIMSRNSNIFTNATGENVIGGDINIDTDFLIAFKNSDISANSANFFGGNVRINASGIYGTQFQDTQSERTSDITATGASPQFTGSVELNTPGIDPNSGLVELPTVPVDTQLAQGCYSPGYAQNRFVITGRGGLPFNPKDILTPDASQTDWVSFKPTNNNRSLPPVTNKPTTKPTTSTPKRIVEATGAVLNAKGQIVLSANSSNATSHTSKQNPTQCYGS</sequence>
<feature type="region of interest" description="Disordered" evidence="1">
    <location>
        <begin position="758"/>
        <end position="778"/>
    </location>
</feature>
<dbReference type="EMBL" id="JACJSI010000375">
    <property type="protein sequence ID" value="MBD2536034.1"/>
    <property type="molecule type" value="Genomic_DNA"/>
</dbReference>
<evidence type="ECO:0000259" key="2">
    <source>
        <dbReference type="SMART" id="SM00912"/>
    </source>
</evidence>
<proteinExistence type="predicted"/>
<dbReference type="SMART" id="SM00912">
    <property type="entry name" value="Haemagg_act"/>
    <property type="match status" value="1"/>
</dbReference>
<dbReference type="SUPFAM" id="SSF51126">
    <property type="entry name" value="Pectin lyase-like"/>
    <property type="match status" value="2"/>
</dbReference>
<reference evidence="3 4" key="1">
    <citation type="journal article" date="2020" name="ISME J.">
        <title>Comparative genomics reveals insights into cyanobacterial evolution and habitat adaptation.</title>
        <authorList>
            <person name="Chen M.Y."/>
            <person name="Teng W.K."/>
            <person name="Zhao L."/>
            <person name="Hu C.X."/>
            <person name="Zhou Y.K."/>
            <person name="Han B.P."/>
            <person name="Song L.R."/>
            <person name="Shu W.S."/>
        </authorList>
    </citation>
    <scope>NUCLEOTIDE SEQUENCE [LARGE SCALE GENOMIC DNA]</scope>
    <source>
        <strain evidence="3 4">FACHB-838</strain>
    </source>
</reference>
<dbReference type="InterPro" id="IPR011050">
    <property type="entry name" value="Pectin_lyase_fold/virulence"/>
</dbReference>
<dbReference type="Gene3D" id="2.160.20.10">
    <property type="entry name" value="Single-stranded right-handed beta-helix, Pectin lyase-like"/>
    <property type="match status" value="2"/>
</dbReference>
<evidence type="ECO:0000313" key="3">
    <source>
        <dbReference type="EMBL" id="MBD2536034.1"/>
    </source>
</evidence>
<keyword evidence="4" id="KW-1185">Reference proteome</keyword>
<accession>A0ABR8E2V3</accession>
<dbReference type="Proteomes" id="UP000623440">
    <property type="component" value="Unassembled WGS sequence"/>
</dbReference>
<comment type="caution">
    <text evidence="3">The sequence shown here is derived from an EMBL/GenBank/DDBJ whole genome shotgun (WGS) entry which is preliminary data.</text>
</comment>
<gene>
    <name evidence="3" type="ORF">H6G97_44625</name>
</gene>
<feature type="compositionally biased region" description="Polar residues" evidence="1">
    <location>
        <begin position="769"/>
        <end position="778"/>
    </location>
</feature>
<organism evidence="3 4">
    <name type="scientific">Nostoc flagelliforme FACHB-838</name>
    <dbReference type="NCBI Taxonomy" id="2692904"/>
    <lineage>
        <taxon>Bacteria</taxon>
        <taxon>Bacillati</taxon>
        <taxon>Cyanobacteriota</taxon>
        <taxon>Cyanophyceae</taxon>
        <taxon>Nostocales</taxon>
        <taxon>Nostocaceae</taxon>
        <taxon>Nostoc</taxon>
    </lineage>
</organism>
<dbReference type="NCBIfam" id="TIGR01901">
    <property type="entry name" value="adhes_NPXG"/>
    <property type="match status" value="1"/>
</dbReference>
<dbReference type="Pfam" id="PF05860">
    <property type="entry name" value="TPS"/>
    <property type="match status" value="1"/>
</dbReference>